<feature type="domain" description="Acyl-CoA dehydrogenase/oxidase N-terminal" evidence="9">
    <location>
        <begin position="8"/>
        <end position="120"/>
    </location>
</feature>
<dbReference type="InterPro" id="IPR036250">
    <property type="entry name" value="AcylCo_DH-like_C"/>
</dbReference>
<dbReference type="Pfam" id="PF00441">
    <property type="entry name" value="Acyl-CoA_dh_1"/>
    <property type="match status" value="1"/>
</dbReference>
<dbReference type="Pfam" id="PF02770">
    <property type="entry name" value="Acyl-CoA_dh_M"/>
    <property type="match status" value="1"/>
</dbReference>
<evidence type="ECO:0000256" key="2">
    <source>
        <dbReference type="ARBA" id="ARBA00009347"/>
    </source>
</evidence>
<dbReference type="InterPro" id="IPR013786">
    <property type="entry name" value="AcylCoA_DH/ox_N"/>
</dbReference>
<evidence type="ECO:0000313" key="10">
    <source>
        <dbReference type="EMBL" id="HFK96811.1"/>
    </source>
</evidence>
<comment type="cofactor">
    <cofactor evidence="1 6">
        <name>FAD</name>
        <dbReference type="ChEBI" id="CHEBI:57692"/>
    </cofactor>
</comment>
<protein>
    <submittedName>
        <fullName evidence="10">Acyl-CoA dehydrogenase</fullName>
    </submittedName>
</protein>
<evidence type="ECO:0000259" key="9">
    <source>
        <dbReference type="Pfam" id="PF02771"/>
    </source>
</evidence>
<dbReference type="SUPFAM" id="SSF56645">
    <property type="entry name" value="Acyl-CoA dehydrogenase NM domain-like"/>
    <property type="match status" value="1"/>
</dbReference>
<evidence type="ECO:0000256" key="3">
    <source>
        <dbReference type="ARBA" id="ARBA00011881"/>
    </source>
</evidence>
<sequence length="414" mass="46149">MFDCLMDEKTRRWRDEVRDFVKSIPRQMILDMDADKICFPKEFLQEAGRRNLLGCRYPRQWGGRDMDWVSTCVAMEEVGTLGYIFACTFGVGAELVCDAVVLHGTDAQKERYVTPLLKGEIFAAECLTEPRGGSDFFGTTTTAVDKGDHFLLNGQKRFIVGGEGADYFLVYARTDPAAKPHESITCFIVDRGPGVETAYLYGLMGCRGGGTSRLVFRDVKVPKENVLGRVNGGFEVFKTMMIPERLGTAAMTIGAARPALDVATGYSTRRKAFGRPIHEFQGVSFQVAEAAMLLDVSRAMVHATAQAVDRKAPAATVRRLISETKKFVTESCQKVVHNAMQVMGGIGYTTVFPVERIYRDLRLASIWTGTNEIMAGIIAHEWYKEYWAMKEARLTRDAEQDAPGADDVEEKVYE</sequence>
<dbReference type="AlphaFoldDB" id="A0A831ZJL5"/>
<feature type="domain" description="Acyl-CoA oxidase/dehydrogenase middle" evidence="8">
    <location>
        <begin position="125"/>
        <end position="219"/>
    </location>
</feature>
<dbReference type="PROSITE" id="PS00072">
    <property type="entry name" value="ACYL_COA_DH_1"/>
    <property type="match status" value="1"/>
</dbReference>
<dbReference type="EMBL" id="DSTK01000016">
    <property type="protein sequence ID" value="HFK96811.1"/>
    <property type="molecule type" value="Genomic_DNA"/>
</dbReference>
<dbReference type="GO" id="GO:0050660">
    <property type="term" value="F:flavin adenine dinucleotide binding"/>
    <property type="evidence" value="ECO:0007669"/>
    <property type="project" value="InterPro"/>
</dbReference>
<dbReference type="PANTHER" id="PTHR43884">
    <property type="entry name" value="ACYL-COA DEHYDROGENASE"/>
    <property type="match status" value="1"/>
</dbReference>
<dbReference type="PANTHER" id="PTHR43884:SF12">
    <property type="entry name" value="ISOVALERYL-COA DEHYDROGENASE, MITOCHONDRIAL-RELATED"/>
    <property type="match status" value="1"/>
</dbReference>
<evidence type="ECO:0000256" key="4">
    <source>
        <dbReference type="ARBA" id="ARBA00022630"/>
    </source>
</evidence>
<comment type="subunit">
    <text evidence="3">Homotetramer.</text>
</comment>
<proteinExistence type="inferred from homology"/>
<evidence type="ECO:0000259" key="8">
    <source>
        <dbReference type="Pfam" id="PF02770"/>
    </source>
</evidence>
<dbReference type="CDD" id="cd00567">
    <property type="entry name" value="ACAD"/>
    <property type="match status" value="1"/>
</dbReference>
<evidence type="ECO:0000256" key="6">
    <source>
        <dbReference type="RuleBase" id="RU362125"/>
    </source>
</evidence>
<feature type="domain" description="Acyl-CoA dehydrogenase/oxidase C-terminal" evidence="7">
    <location>
        <begin position="231"/>
        <end position="380"/>
    </location>
</feature>
<keyword evidence="4 6" id="KW-0285">Flavoprotein</keyword>
<reference evidence="10" key="1">
    <citation type="journal article" date="2020" name="mSystems">
        <title>Genome- and Community-Level Interaction Insights into Carbon Utilization and Element Cycling Functions of Hydrothermarchaeota in Hydrothermal Sediment.</title>
        <authorList>
            <person name="Zhou Z."/>
            <person name="Liu Y."/>
            <person name="Xu W."/>
            <person name="Pan J."/>
            <person name="Luo Z.H."/>
            <person name="Li M."/>
        </authorList>
    </citation>
    <scope>NUCLEOTIDE SEQUENCE [LARGE SCALE GENOMIC DNA]</scope>
    <source>
        <strain evidence="10">SpSt-456</strain>
    </source>
</reference>
<evidence type="ECO:0000256" key="1">
    <source>
        <dbReference type="ARBA" id="ARBA00001974"/>
    </source>
</evidence>
<gene>
    <name evidence="10" type="ORF">ENS06_05740</name>
</gene>
<dbReference type="InterPro" id="IPR009075">
    <property type="entry name" value="AcylCo_DH/oxidase_C"/>
</dbReference>
<dbReference type="InterPro" id="IPR046373">
    <property type="entry name" value="Acyl-CoA_Oxase/DH_mid-dom_sf"/>
</dbReference>
<dbReference type="InterPro" id="IPR037069">
    <property type="entry name" value="AcylCoA_DH/ox_N_sf"/>
</dbReference>
<dbReference type="Gene3D" id="2.40.110.10">
    <property type="entry name" value="Butyryl-CoA Dehydrogenase, subunit A, domain 2"/>
    <property type="match status" value="1"/>
</dbReference>
<evidence type="ECO:0000259" key="7">
    <source>
        <dbReference type="Pfam" id="PF00441"/>
    </source>
</evidence>
<dbReference type="Gene3D" id="1.10.540.10">
    <property type="entry name" value="Acyl-CoA dehydrogenase/oxidase, N-terminal domain"/>
    <property type="match status" value="1"/>
</dbReference>
<dbReference type="GO" id="GO:0003995">
    <property type="term" value="F:acyl-CoA dehydrogenase activity"/>
    <property type="evidence" value="ECO:0007669"/>
    <property type="project" value="InterPro"/>
</dbReference>
<evidence type="ECO:0000256" key="5">
    <source>
        <dbReference type="ARBA" id="ARBA00022827"/>
    </source>
</evidence>
<dbReference type="Gene3D" id="1.20.140.10">
    <property type="entry name" value="Butyryl-CoA Dehydrogenase, subunit A, domain 3"/>
    <property type="match status" value="1"/>
</dbReference>
<keyword evidence="5 6" id="KW-0274">FAD</keyword>
<dbReference type="InterPro" id="IPR009100">
    <property type="entry name" value="AcylCoA_DH/oxidase_NM_dom_sf"/>
</dbReference>
<accession>A0A831ZJL5</accession>
<comment type="caution">
    <text evidence="10">The sequence shown here is derived from an EMBL/GenBank/DDBJ whole genome shotgun (WGS) entry which is preliminary data.</text>
</comment>
<dbReference type="InterPro" id="IPR006089">
    <property type="entry name" value="Acyl-CoA_DH_CS"/>
</dbReference>
<comment type="similarity">
    <text evidence="2 6">Belongs to the acyl-CoA dehydrogenase family.</text>
</comment>
<keyword evidence="6" id="KW-0560">Oxidoreductase</keyword>
<dbReference type="InterPro" id="IPR006091">
    <property type="entry name" value="Acyl-CoA_Oxase/DH_mid-dom"/>
</dbReference>
<dbReference type="Pfam" id="PF02771">
    <property type="entry name" value="Acyl-CoA_dh_N"/>
    <property type="match status" value="1"/>
</dbReference>
<name>A0A831ZJL5_9BACT</name>
<dbReference type="SUPFAM" id="SSF47203">
    <property type="entry name" value="Acyl-CoA dehydrogenase C-terminal domain-like"/>
    <property type="match status" value="1"/>
</dbReference>
<organism evidence="10">
    <name type="scientific">Desulfacinum infernum</name>
    <dbReference type="NCBI Taxonomy" id="35837"/>
    <lineage>
        <taxon>Bacteria</taxon>
        <taxon>Pseudomonadati</taxon>
        <taxon>Thermodesulfobacteriota</taxon>
        <taxon>Syntrophobacteria</taxon>
        <taxon>Syntrophobacterales</taxon>
        <taxon>Syntrophobacteraceae</taxon>
        <taxon>Desulfacinum</taxon>
    </lineage>
</organism>